<evidence type="ECO:0000256" key="2">
    <source>
        <dbReference type="ARBA" id="ARBA00043996"/>
    </source>
</evidence>
<evidence type="ECO:0000259" key="6">
    <source>
        <dbReference type="Pfam" id="PF01764"/>
    </source>
</evidence>
<dbReference type="Gene3D" id="3.40.50.1820">
    <property type="entry name" value="alpha/beta hydrolase"/>
    <property type="match status" value="1"/>
</dbReference>
<sequence>MTRLVLPFIAVLVTLARAAPAPLFGINLGSGDESKVKPTAVSQDDITADILRPALFSRTAYCSAASVTNMSCGAPCDATPNVKVLAAGGDDGAIPGFFIASDPDTQTIVVAHQGTDPKEVLSIANDVEFLQVGANSTLFPQAGDDVKLHSGFQDTQGRTADIVMATVQSGLASTGFQRVLVTGHSLGAAVASLDAAMLRMALPADVQVESVVFGLPRVGNQEWADLFDTLIPNFIHVTNQNDPVPNVPPHALDFEHPSGEVHITSVDDTTGNATMVACSGQENQNCAAGNSLLDVSIPNHLGPYLAGISFGGKACPA</sequence>
<evidence type="ECO:0000313" key="7">
    <source>
        <dbReference type="EMBL" id="OJT14911.1"/>
    </source>
</evidence>
<evidence type="ECO:0000256" key="4">
    <source>
        <dbReference type="ARBA" id="ARBA00048461"/>
    </source>
</evidence>
<protein>
    <recommendedName>
        <fullName evidence="6">Fungal lipase-type domain-containing protein</fullName>
    </recommendedName>
</protein>
<dbReference type="Proteomes" id="UP000184267">
    <property type="component" value="Unassembled WGS sequence"/>
</dbReference>
<evidence type="ECO:0000256" key="1">
    <source>
        <dbReference type="ARBA" id="ARBA00023157"/>
    </source>
</evidence>
<comment type="similarity">
    <text evidence="2">Belongs to the AB hydrolase superfamily. Lipase family. Class 3 subfamily.</text>
</comment>
<keyword evidence="8" id="KW-1185">Reference proteome</keyword>
<dbReference type="OMA" id="HRWYTIY"/>
<dbReference type="InterPro" id="IPR029058">
    <property type="entry name" value="AB_hydrolase_fold"/>
</dbReference>
<dbReference type="EMBL" id="MNAD01000219">
    <property type="protein sequence ID" value="OJT14911.1"/>
    <property type="molecule type" value="Genomic_DNA"/>
</dbReference>
<reference evidence="7 8" key="1">
    <citation type="submission" date="2016-10" db="EMBL/GenBank/DDBJ databases">
        <title>Genome sequence of the basidiomycete white-rot fungus Trametes pubescens.</title>
        <authorList>
            <person name="Makela M.R."/>
            <person name="Granchi Z."/>
            <person name="Peng M."/>
            <person name="De Vries R.P."/>
            <person name="Grigoriev I."/>
            <person name="Riley R."/>
            <person name="Hilden K."/>
        </authorList>
    </citation>
    <scope>NUCLEOTIDE SEQUENCE [LARGE SCALE GENOMIC DNA]</scope>
    <source>
        <strain evidence="7 8">FBCC735</strain>
    </source>
</reference>
<evidence type="ECO:0000256" key="5">
    <source>
        <dbReference type="SAM" id="SignalP"/>
    </source>
</evidence>
<keyword evidence="5" id="KW-0732">Signal</keyword>
<comment type="catalytic activity">
    <reaction evidence="4">
        <text>a monoacylglycerol + H2O = glycerol + a fatty acid + H(+)</text>
        <dbReference type="Rhea" id="RHEA:15245"/>
        <dbReference type="ChEBI" id="CHEBI:15377"/>
        <dbReference type="ChEBI" id="CHEBI:15378"/>
        <dbReference type="ChEBI" id="CHEBI:17408"/>
        <dbReference type="ChEBI" id="CHEBI:17754"/>
        <dbReference type="ChEBI" id="CHEBI:28868"/>
    </reaction>
</comment>
<dbReference type="STRING" id="154538.A0A1M2W4Y2"/>
<dbReference type="PANTHER" id="PTHR45856:SF25">
    <property type="entry name" value="FUNGAL LIPASE-LIKE DOMAIN-CONTAINING PROTEIN"/>
    <property type="match status" value="1"/>
</dbReference>
<name>A0A1M2W4Y2_TRAPU</name>
<evidence type="ECO:0000313" key="8">
    <source>
        <dbReference type="Proteomes" id="UP000184267"/>
    </source>
</evidence>
<gene>
    <name evidence="7" type="ORF">TRAPUB_8534</name>
</gene>
<evidence type="ECO:0000256" key="3">
    <source>
        <dbReference type="ARBA" id="ARBA00047591"/>
    </source>
</evidence>
<keyword evidence="1" id="KW-1015">Disulfide bond</keyword>
<feature type="chain" id="PRO_5012521786" description="Fungal lipase-type domain-containing protein" evidence="5">
    <location>
        <begin position="19"/>
        <end position="317"/>
    </location>
</feature>
<proteinExistence type="inferred from homology"/>
<dbReference type="AlphaFoldDB" id="A0A1M2W4Y2"/>
<dbReference type="PANTHER" id="PTHR45856">
    <property type="entry name" value="ALPHA/BETA-HYDROLASES SUPERFAMILY PROTEIN"/>
    <property type="match status" value="1"/>
</dbReference>
<feature type="signal peptide" evidence="5">
    <location>
        <begin position="1"/>
        <end position="18"/>
    </location>
</feature>
<organism evidence="7 8">
    <name type="scientific">Trametes pubescens</name>
    <name type="common">White-rot fungus</name>
    <dbReference type="NCBI Taxonomy" id="154538"/>
    <lineage>
        <taxon>Eukaryota</taxon>
        <taxon>Fungi</taxon>
        <taxon>Dikarya</taxon>
        <taxon>Basidiomycota</taxon>
        <taxon>Agaricomycotina</taxon>
        <taxon>Agaricomycetes</taxon>
        <taxon>Polyporales</taxon>
        <taxon>Polyporaceae</taxon>
        <taxon>Trametes</taxon>
    </lineage>
</organism>
<dbReference type="CDD" id="cd00519">
    <property type="entry name" value="Lipase_3"/>
    <property type="match status" value="1"/>
</dbReference>
<dbReference type="OrthoDB" id="426718at2759"/>
<comment type="caution">
    <text evidence="7">The sequence shown here is derived from an EMBL/GenBank/DDBJ whole genome shotgun (WGS) entry which is preliminary data.</text>
</comment>
<feature type="domain" description="Fungal lipase-type" evidence="6">
    <location>
        <begin position="109"/>
        <end position="250"/>
    </location>
</feature>
<dbReference type="InterPro" id="IPR002921">
    <property type="entry name" value="Fungal_lipase-type"/>
</dbReference>
<dbReference type="GO" id="GO:0006629">
    <property type="term" value="P:lipid metabolic process"/>
    <property type="evidence" value="ECO:0007669"/>
    <property type="project" value="InterPro"/>
</dbReference>
<accession>A0A1M2W4Y2</accession>
<comment type="catalytic activity">
    <reaction evidence="3">
        <text>a diacylglycerol + H2O = a monoacylglycerol + a fatty acid + H(+)</text>
        <dbReference type="Rhea" id="RHEA:32731"/>
        <dbReference type="ChEBI" id="CHEBI:15377"/>
        <dbReference type="ChEBI" id="CHEBI:15378"/>
        <dbReference type="ChEBI" id="CHEBI:17408"/>
        <dbReference type="ChEBI" id="CHEBI:18035"/>
        <dbReference type="ChEBI" id="CHEBI:28868"/>
    </reaction>
</comment>
<dbReference type="InterPro" id="IPR051218">
    <property type="entry name" value="Sec_MonoDiacylglyc_Lipase"/>
</dbReference>
<dbReference type="SUPFAM" id="SSF53474">
    <property type="entry name" value="alpha/beta-Hydrolases"/>
    <property type="match status" value="1"/>
</dbReference>
<dbReference type="Pfam" id="PF01764">
    <property type="entry name" value="Lipase_3"/>
    <property type="match status" value="1"/>
</dbReference>